<dbReference type="OrthoDB" id="2369073at2759"/>
<evidence type="ECO:0000313" key="4">
    <source>
        <dbReference type="EMBL" id="CAF4011149.1"/>
    </source>
</evidence>
<proteinExistence type="predicted"/>
<keyword evidence="5" id="KW-1185">Reference proteome</keyword>
<dbReference type="EMBL" id="CAJNOK010000055">
    <property type="protein sequence ID" value="CAF0725760.1"/>
    <property type="molecule type" value="Genomic_DNA"/>
</dbReference>
<dbReference type="EMBL" id="CAJNOQ010010193">
    <property type="protein sequence ID" value="CAF1245386.1"/>
    <property type="molecule type" value="Genomic_DNA"/>
</dbReference>
<evidence type="ECO:0000313" key="3">
    <source>
        <dbReference type="EMBL" id="CAF3499133.1"/>
    </source>
</evidence>
<protein>
    <submittedName>
        <fullName evidence="2">Uncharacterized protein</fullName>
    </submittedName>
</protein>
<evidence type="ECO:0000313" key="1">
    <source>
        <dbReference type="EMBL" id="CAF0725760.1"/>
    </source>
</evidence>
<gene>
    <name evidence="2" type="ORF">GPM918_LOCUS25866</name>
    <name evidence="1" type="ORF">OVA965_LOCUS413</name>
    <name evidence="4" type="ORF">SRO942_LOCUS25927</name>
    <name evidence="3" type="ORF">TMI583_LOCUS413</name>
</gene>
<dbReference type="Proteomes" id="UP000681722">
    <property type="component" value="Unassembled WGS sequence"/>
</dbReference>
<evidence type="ECO:0000313" key="5">
    <source>
        <dbReference type="Proteomes" id="UP000663829"/>
    </source>
</evidence>
<dbReference type="GO" id="GO:0016787">
    <property type="term" value="F:hydrolase activity"/>
    <property type="evidence" value="ECO:0007669"/>
    <property type="project" value="InterPro"/>
</dbReference>
<dbReference type="PANTHER" id="PTHR15394">
    <property type="entry name" value="SERINE HYDROLASE RBBP9"/>
    <property type="match status" value="1"/>
</dbReference>
<dbReference type="SUPFAM" id="SSF53474">
    <property type="entry name" value="alpha/beta-Hydrolases"/>
    <property type="match status" value="1"/>
</dbReference>
<sequence length="198" mass="22903">MSTDNSRDDNIEKERTKQRVVIIPGMGCSARHSHWYYWLTCELAKIDNGQKYLCILEDMPDPAECKESIWIPFIKNELKVDENTIIIGHSSGSNACMRLIENTRVKGVILVATSYTDLGSEGEKNTGYFNRPWNWELMRSNADWIVQLHSVSDHLIPVNEGRYVAQHLKTEYIEHARMGHYMVKQFPELASIIEKKCK</sequence>
<evidence type="ECO:0000313" key="2">
    <source>
        <dbReference type="EMBL" id="CAF1245386.1"/>
    </source>
</evidence>
<dbReference type="EMBL" id="CAJOBA010000055">
    <property type="protein sequence ID" value="CAF3499133.1"/>
    <property type="molecule type" value="Genomic_DNA"/>
</dbReference>
<dbReference type="AlphaFoldDB" id="A0A814ZLB7"/>
<comment type="caution">
    <text evidence="2">The sequence shown here is derived from an EMBL/GenBank/DDBJ whole genome shotgun (WGS) entry which is preliminary data.</text>
</comment>
<dbReference type="EMBL" id="CAJOBC010012167">
    <property type="protein sequence ID" value="CAF4011149.1"/>
    <property type="molecule type" value="Genomic_DNA"/>
</dbReference>
<dbReference type="InterPro" id="IPR029058">
    <property type="entry name" value="AB_hydrolase_fold"/>
</dbReference>
<dbReference type="Proteomes" id="UP000677228">
    <property type="component" value="Unassembled WGS sequence"/>
</dbReference>
<dbReference type="InterPro" id="IPR010662">
    <property type="entry name" value="RBBP9/YdeN"/>
</dbReference>
<accession>A0A814ZLB7</accession>
<dbReference type="PANTHER" id="PTHR15394:SF3">
    <property type="entry name" value="SERINE HYDROLASE RBBP9"/>
    <property type="match status" value="1"/>
</dbReference>
<name>A0A814ZLB7_9BILA</name>
<dbReference type="Proteomes" id="UP000682733">
    <property type="component" value="Unassembled WGS sequence"/>
</dbReference>
<organism evidence="2 5">
    <name type="scientific">Didymodactylos carnosus</name>
    <dbReference type="NCBI Taxonomy" id="1234261"/>
    <lineage>
        <taxon>Eukaryota</taxon>
        <taxon>Metazoa</taxon>
        <taxon>Spiralia</taxon>
        <taxon>Gnathifera</taxon>
        <taxon>Rotifera</taxon>
        <taxon>Eurotatoria</taxon>
        <taxon>Bdelloidea</taxon>
        <taxon>Philodinida</taxon>
        <taxon>Philodinidae</taxon>
        <taxon>Didymodactylos</taxon>
    </lineage>
</organism>
<dbReference type="Gene3D" id="3.40.50.1820">
    <property type="entry name" value="alpha/beta hydrolase"/>
    <property type="match status" value="1"/>
</dbReference>
<reference evidence="2" key="1">
    <citation type="submission" date="2021-02" db="EMBL/GenBank/DDBJ databases">
        <authorList>
            <person name="Nowell W R."/>
        </authorList>
    </citation>
    <scope>NUCLEOTIDE SEQUENCE</scope>
</reference>
<dbReference type="Pfam" id="PF06821">
    <property type="entry name" value="Ser_hydrolase"/>
    <property type="match status" value="1"/>
</dbReference>
<dbReference type="Proteomes" id="UP000663829">
    <property type="component" value="Unassembled WGS sequence"/>
</dbReference>